<comment type="caution">
    <text evidence="6">The sequence shown here is derived from an EMBL/GenBank/DDBJ whole genome shotgun (WGS) entry which is preliminary data.</text>
</comment>
<evidence type="ECO:0000256" key="3">
    <source>
        <dbReference type="ARBA" id="ARBA00022517"/>
    </source>
</evidence>
<dbReference type="VEuPathDB" id="MicrosporidiaDB:CWI36_3190p0020"/>
<comment type="subcellular location">
    <subcellularLocation>
        <location evidence="1">Nucleus</location>
        <location evidence="1">Nucleolus</location>
    </subcellularLocation>
</comment>
<dbReference type="Pfam" id="PF04427">
    <property type="entry name" value="Brix"/>
    <property type="match status" value="1"/>
</dbReference>
<evidence type="ECO:0000313" key="6">
    <source>
        <dbReference type="EMBL" id="TBT97031.1"/>
    </source>
</evidence>
<organism evidence="6 7">
    <name type="scientific">Hamiltosporidium magnivora</name>
    <dbReference type="NCBI Taxonomy" id="148818"/>
    <lineage>
        <taxon>Eukaryota</taxon>
        <taxon>Fungi</taxon>
        <taxon>Fungi incertae sedis</taxon>
        <taxon>Microsporidia</taxon>
        <taxon>Dubosqiidae</taxon>
        <taxon>Hamiltosporidium</taxon>
    </lineage>
</organism>
<evidence type="ECO:0000256" key="4">
    <source>
        <dbReference type="ARBA" id="ARBA00023242"/>
    </source>
</evidence>
<feature type="domain" description="Brix" evidence="5">
    <location>
        <begin position="1"/>
        <end position="177"/>
    </location>
</feature>
<dbReference type="STRING" id="148818.A0A4V2JTQ6"/>
<dbReference type="GO" id="GO:0005730">
    <property type="term" value="C:nucleolus"/>
    <property type="evidence" value="ECO:0007669"/>
    <property type="project" value="UniProtKB-SubCell"/>
</dbReference>
<keyword evidence="4" id="KW-0539">Nucleus</keyword>
<dbReference type="GO" id="GO:0006364">
    <property type="term" value="P:rRNA processing"/>
    <property type="evidence" value="ECO:0007669"/>
    <property type="project" value="InterPro"/>
</dbReference>
<evidence type="ECO:0000313" key="7">
    <source>
        <dbReference type="Proteomes" id="UP000291404"/>
    </source>
</evidence>
<gene>
    <name evidence="6" type="ORF">CWI36_3190p0020</name>
</gene>
<comment type="similarity">
    <text evidence="2">Belongs to the BRX1 family.</text>
</comment>
<protein>
    <submittedName>
        <fullName evidence="6">Brix domain-containing protein</fullName>
    </submittedName>
</protein>
<dbReference type="Proteomes" id="UP000291404">
    <property type="component" value="Unassembled WGS sequence"/>
</dbReference>
<accession>A0A4V2JTQ6</accession>
<evidence type="ECO:0000259" key="5">
    <source>
        <dbReference type="PROSITE" id="PS50833"/>
    </source>
</evidence>
<dbReference type="SMART" id="SM00879">
    <property type="entry name" value="Brix"/>
    <property type="match status" value="1"/>
</dbReference>
<dbReference type="EMBL" id="PITI01003190">
    <property type="protein sequence ID" value="TBT97031.1"/>
    <property type="molecule type" value="Genomic_DNA"/>
</dbReference>
<dbReference type="GO" id="GO:0000027">
    <property type="term" value="P:ribosomal large subunit assembly"/>
    <property type="evidence" value="ECO:0007669"/>
    <property type="project" value="TreeGrafter"/>
</dbReference>
<reference evidence="6 7" key="1">
    <citation type="submission" date="2017-12" db="EMBL/GenBank/DDBJ databases">
        <authorList>
            <person name="Pombert J.-F."/>
            <person name="Haag K.L."/>
            <person name="Ebert D."/>
        </authorList>
    </citation>
    <scope>NUCLEOTIDE SEQUENCE [LARGE SCALE GENOMIC DNA]</scope>
    <source>
        <strain evidence="6">BE-OM-2</strain>
    </source>
</reference>
<evidence type="ECO:0000256" key="1">
    <source>
        <dbReference type="ARBA" id="ARBA00004604"/>
    </source>
</evidence>
<keyword evidence="7" id="KW-1185">Reference proteome</keyword>
<proteinExistence type="inferred from homology"/>
<dbReference type="AlphaFoldDB" id="A0A4V2JTQ6"/>
<dbReference type="PROSITE" id="PS50833">
    <property type="entry name" value="BRIX"/>
    <property type="match status" value="1"/>
</dbReference>
<keyword evidence="3" id="KW-0690">Ribosome biogenesis</keyword>
<evidence type="ECO:0000256" key="2">
    <source>
        <dbReference type="ARBA" id="ARBA00006369"/>
    </source>
</evidence>
<name>A0A4V2JTQ6_9MICR</name>
<dbReference type="VEuPathDB" id="MicrosporidiaDB:CWI39_3172p0010"/>
<dbReference type="PANTHER" id="PTHR13634:SF0">
    <property type="entry name" value="RIBOSOME BIOGENESIS PROTEIN BRX1 HOMOLOG"/>
    <property type="match status" value="1"/>
</dbReference>
<dbReference type="GO" id="GO:0019843">
    <property type="term" value="F:rRNA binding"/>
    <property type="evidence" value="ECO:0007669"/>
    <property type="project" value="InterPro"/>
</dbReference>
<dbReference type="PANTHER" id="PTHR13634">
    <property type="entry name" value="RIBOSOME BIOGENESIS PROTEIN BRIX"/>
    <property type="match status" value="1"/>
</dbReference>
<dbReference type="InterPro" id="IPR007109">
    <property type="entry name" value="Brix"/>
</dbReference>
<dbReference type="InterPro" id="IPR026532">
    <property type="entry name" value="BRX1"/>
</dbReference>
<sequence>MTVMTLISRGSSASTKHLMLDISKLTLSRRETKFDSKDELKELQELMDMNECDSVLYFHTTKRTLTTWMSYINGPSIKLTTFDYQTMLQLSFCTNFLKQGGHVLLFTQEFDEKEELKIFKEISQKVFVSKTEIDRVISFFYYNNMIWMRNYVVGDEIQEIGPRIVFQVEKVLKKCFSGEVIYNRNKEI</sequence>